<organism evidence="4 5">
    <name type="scientific">Actinomadura luzonensis</name>
    <dbReference type="NCBI Taxonomy" id="2805427"/>
    <lineage>
        <taxon>Bacteria</taxon>
        <taxon>Bacillati</taxon>
        <taxon>Actinomycetota</taxon>
        <taxon>Actinomycetes</taxon>
        <taxon>Streptosporangiales</taxon>
        <taxon>Thermomonosporaceae</taxon>
        <taxon>Actinomadura</taxon>
    </lineage>
</organism>
<dbReference type="Gene3D" id="3.30.750.24">
    <property type="entry name" value="STAS domain"/>
    <property type="match status" value="1"/>
</dbReference>
<dbReference type="PANTHER" id="PTHR33495">
    <property type="entry name" value="ANTI-SIGMA FACTOR ANTAGONIST TM_1081-RELATED-RELATED"/>
    <property type="match status" value="1"/>
</dbReference>
<dbReference type="EMBL" id="JAKRKC020000001">
    <property type="protein sequence ID" value="MCK2215384.1"/>
    <property type="molecule type" value="Genomic_DNA"/>
</dbReference>
<dbReference type="InterPro" id="IPR036513">
    <property type="entry name" value="STAS_dom_sf"/>
</dbReference>
<reference evidence="4 5" key="1">
    <citation type="submission" date="2022-04" db="EMBL/GenBank/DDBJ databases">
        <title>Genome draft of Actinomadura sp. ATCC 31491.</title>
        <authorList>
            <person name="Shi X."/>
            <person name="Du Y."/>
        </authorList>
    </citation>
    <scope>NUCLEOTIDE SEQUENCE [LARGE SCALE GENOMIC DNA]</scope>
    <source>
        <strain evidence="4 5">ATCC 31491</strain>
    </source>
</reference>
<dbReference type="Proteomes" id="UP001317259">
    <property type="component" value="Unassembled WGS sequence"/>
</dbReference>
<comment type="caution">
    <text evidence="4">The sequence shown here is derived from an EMBL/GenBank/DDBJ whole genome shotgun (WGS) entry which is preliminary data.</text>
</comment>
<dbReference type="RefSeq" id="WP_242378331.1">
    <property type="nucleotide sequence ID" value="NZ_JAKRKC020000001.1"/>
</dbReference>
<proteinExistence type="inferred from homology"/>
<sequence>MARRGRVIVVFAAGELDYQVADVLHRRVSDAWARTPTNGLVLDLSGLSFCDSRCVGVLVGLLQQSRRQGCGLVLCGLPARLERRLTILGLRAVFQVEPSVERAVEAVSGFSPQDA</sequence>
<comment type="similarity">
    <text evidence="1 2">Belongs to the anti-sigma-factor antagonist family.</text>
</comment>
<evidence type="ECO:0000256" key="2">
    <source>
        <dbReference type="RuleBase" id="RU003749"/>
    </source>
</evidence>
<dbReference type="PANTHER" id="PTHR33495:SF2">
    <property type="entry name" value="ANTI-SIGMA FACTOR ANTAGONIST TM_1081-RELATED"/>
    <property type="match status" value="1"/>
</dbReference>
<dbReference type="Pfam" id="PF01740">
    <property type="entry name" value="STAS"/>
    <property type="match status" value="1"/>
</dbReference>
<evidence type="ECO:0000313" key="4">
    <source>
        <dbReference type="EMBL" id="MCK2215384.1"/>
    </source>
</evidence>
<dbReference type="CDD" id="cd07043">
    <property type="entry name" value="STAS_anti-anti-sigma_factors"/>
    <property type="match status" value="1"/>
</dbReference>
<protein>
    <recommendedName>
        <fullName evidence="2">Anti-sigma factor antagonist</fullName>
    </recommendedName>
</protein>
<accession>A0ABT0FSZ0</accession>
<dbReference type="InterPro" id="IPR002645">
    <property type="entry name" value="STAS_dom"/>
</dbReference>
<name>A0ABT0FSZ0_9ACTN</name>
<gene>
    <name evidence="4" type="ORF">MF672_016540</name>
</gene>
<dbReference type="InterPro" id="IPR003658">
    <property type="entry name" value="Anti-sigma_ant"/>
</dbReference>
<evidence type="ECO:0000313" key="5">
    <source>
        <dbReference type="Proteomes" id="UP001317259"/>
    </source>
</evidence>
<keyword evidence="5" id="KW-1185">Reference proteome</keyword>
<evidence type="ECO:0000256" key="1">
    <source>
        <dbReference type="ARBA" id="ARBA00009013"/>
    </source>
</evidence>
<dbReference type="PROSITE" id="PS50801">
    <property type="entry name" value="STAS"/>
    <property type="match status" value="1"/>
</dbReference>
<dbReference type="NCBIfam" id="TIGR00377">
    <property type="entry name" value="ant_ant_sig"/>
    <property type="match status" value="1"/>
</dbReference>
<feature type="domain" description="STAS" evidence="3">
    <location>
        <begin position="1"/>
        <end position="107"/>
    </location>
</feature>
<dbReference type="SUPFAM" id="SSF52091">
    <property type="entry name" value="SpoIIaa-like"/>
    <property type="match status" value="1"/>
</dbReference>
<evidence type="ECO:0000259" key="3">
    <source>
        <dbReference type="PROSITE" id="PS50801"/>
    </source>
</evidence>